<dbReference type="Proteomes" id="UP000292958">
    <property type="component" value="Unassembled WGS sequence"/>
</dbReference>
<dbReference type="InterPro" id="IPR042257">
    <property type="entry name" value="DGOK_C"/>
</dbReference>
<sequence length="293" mass="31498">MIGVDWGTSNFRAFRFGNTGEVIGRRSYPIGILKVREGKFAETLQEQVGDWIANGETRVLLCGMVGSRQGWTEANYLRCPVKIDDLAQAVMKISFAGAEAMLIPGVMGEDSNGVPEVMRGEETEAMGIVDDCDGCGLVCLPGTHTKWIKLRDRSIVSFLTCMTGDAFAALRKHTILSRLMNSEAAMDEASFLRGVARSADAGGLLHHLFSVRTLALTGDLKEETTASYLSGLLIGHEVRAVMPADVHVHLVGAVQLCKLYQRAIAACGGAATLEDEDAAARGLAAIGRRLGWL</sequence>
<evidence type="ECO:0000313" key="1">
    <source>
        <dbReference type="EMBL" id="RZU43196.1"/>
    </source>
</evidence>
<keyword evidence="1" id="KW-0808">Transferase</keyword>
<dbReference type="InterPro" id="IPR007729">
    <property type="entry name" value="DGOK"/>
</dbReference>
<comment type="caution">
    <text evidence="1">The sequence shown here is derived from an EMBL/GenBank/DDBJ whole genome shotgun (WGS) entry which is preliminary data.</text>
</comment>
<accession>A0A4V2G518</accession>
<dbReference type="CDD" id="cd24012">
    <property type="entry name" value="ASKHA_NBD_KDGal-kinase"/>
    <property type="match status" value="1"/>
</dbReference>
<dbReference type="Gene3D" id="3.30.420.300">
    <property type="entry name" value="2-keto-3-deoxy-galactonokinase, substrate binding domain"/>
    <property type="match status" value="1"/>
</dbReference>
<dbReference type="Gene3D" id="3.30.420.310">
    <property type="entry name" value="2-keto-3-deoxy-galactonokinase, C-terminal domain"/>
    <property type="match status" value="1"/>
</dbReference>
<keyword evidence="2" id="KW-1185">Reference proteome</keyword>
<dbReference type="RefSeq" id="WP_130421570.1">
    <property type="nucleotide sequence ID" value="NZ_SHKW01000001.1"/>
</dbReference>
<reference evidence="1 2" key="1">
    <citation type="submission" date="2019-02" db="EMBL/GenBank/DDBJ databases">
        <title>Genomic Encyclopedia of Archaeal and Bacterial Type Strains, Phase II (KMG-II): from individual species to whole genera.</title>
        <authorList>
            <person name="Goeker M."/>
        </authorList>
    </citation>
    <scope>NUCLEOTIDE SEQUENCE [LARGE SCALE GENOMIC DNA]</scope>
    <source>
        <strain evidence="1 2">DSM 18101</strain>
    </source>
</reference>
<evidence type="ECO:0000313" key="2">
    <source>
        <dbReference type="Proteomes" id="UP000292958"/>
    </source>
</evidence>
<dbReference type="AlphaFoldDB" id="A0A4V2G518"/>
<proteinExistence type="predicted"/>
<dbReference type="GO" id="GO:0034194">
    <property type="term" value="P:D-galactonate catabolic process"/>
    <property type="evidence" value="ECO:0007669"/>
    <property type="project" value="InterPro"/>
</dbReference>
<name>A0A4V2G518_9BACT</name>
<dbReference type="EMBL" id="SHKW01000001">
    <property type="protein sequence ID" value="RZU43196.1"/>
    <property type="molecule type" value="Genomic_DNA"/>
</dbReference>
<protein>
    <submittedName>
        <fullName evidence="1">2-dehydro-3-deoxygalactonokinase</fullName>
    </submittedName>
</protein>
<dbReference type="OrthoDB" id="256574at2"/>
<keyword evidence="1" id="KW-0418">Kinase</keyword>
<dbReference type="Pfam" id="PF05035">
    <property type="entry name" value="DGOK"/>
    <property type="match status" value="1"/>
</dbReference>
<gene>
    <name evidence="1" type="ORF">BDD14_4828</name>
</gene>
<dbReference type="InterPro" id="IPR042258">
    <property type="entry name" value="DGOK_N"/>
</dbReference>
<dbReference type="GO" id="GO:0008671">
    <property type="term" value="F:2-dehydro-3-deoxygalactonokinase activity"/>
    <property type="evidence" value="ECO:0007669"/>
    <property type="project" value="InterPro"/>
</dbReference>
<organism evidence="1 2">
    <name type="scientific">Edaphobacter modestus</name>
    <dbReference type="NCBI Taxonomy" id="388466"/>
    <lineage>
        <taxon>Bacteria</taxon>
        <taxon>Pseudomonadati</taxon>
        <taxon>Acidobacteriota</taxon>
        <taxon>Terriglobia</taxon>
        <taxon>Terriglobales</taxon>
        <taxon>Acidobacteriaceae</taxon>
        <taxon>Edaphobacter</taxon>
    </lineage>
</organism>